<feature type="compositionally biased region" description="Low complexity" evidence="1">
    <location>
        <begin position="426"/>
        <end position="445"/>
    </location>
</feature>
<dbReference type="CDD" id="cd00190">
    <property type="entry name" value="Tryp_SPc"/>
    <property type="match status" value="1"/>
</dbReference>
<dbReference type="PANTHER" id="PTHR24258">
    <property type="entry name" value="SERINE PROTEASE-RELATED"/>
    <property type="match status" value="1"/>
</dbReference>
<dbReference type="SUPFAM" id="SSF50494">
    <property type="entry name" value="Trypsin-like serine proteases"/>
    <property type="match status" value="1"/>
</dbReference>
<comment type="caution">
    <text evidence="4">The sequence shown here is derived from an EMBL/GenBank/DDBJ whole genome shotgun (WGS) entry which is preliminary data.</text>
</comment>
<keyword evidence="2" id="KW-0732">Signal</keyword>
<dbReference type="Pfam" id="PF00089">
    <property type="entry name" value="Trypsin"/>
    <property type="match status" value="1"/>
</dbReference>
<dbReference type="Gene3D" id="2.40.10.10">
    <property type="entry name" value="Trypsin-like serine proteases"/>
    <property type="match status" value="1"/>
</dbReference>
<organism evidence="4 5">
    <name type="scientific">Daphnia magna</name>
    <dbReference type="NCBI Taxonomy" id="35525"/>
    <lineage>
        <taxon>Eukaryota</taxon>
        <taxon>Metazoa</taxon>
        <taxon>Ecdysozoa</taxon>
        <taxon>Arthropoda</taxon>
        <taxon>Crustacea</taxon>
        <taxon>Branchiopoda</taxon>
        <taxon>Diplostraca</taxon>
        <taxon>Cladocera</taxon>
        <taxon>Anomopoda</taxon>
        <taxon>Daphniidae</taxon>
        <taxon>Daphnia</taxon>
    </lineage>
</organism>
<proteinExistence type="predicted"/>
<dbReference type="EMBL" id="JAOYFB010000004">
    <property type="protein sequence ID" value="KAK4014163.1"/>
    <property type="molecule type" value="Genomic_DNA"/>
</dbReference>
<evidence type="ECO:0000256" key="2">
    <source>
        <dbReference type="SAM" id="SignalP"/>
    </source>
</evidence>
<gene>
    <name evidence="4" type="ORF">OUZ56_026700</name>
</gene>
<reference evidence="4 5" key="1">
    <citation type="journal article" date="2023" name="Nucleic Acids Res.">
        <title>The hologenome of Daphnia magna reveals possible DNA methylation and microbiome-mediated evolution of the host genome.</title>
        <authorList>
            <person name="Chaturvedi A."/>
            <person name="Li X."/>
            <person name="Dhandapani V."/>
            <person name="Marshall H."/>
            <person name="Kissane S."/>
            <person name="Cuenca-Cambronero M."/>
            <person name="Asole G."/>
            <person name="Calvet F."/>
            <person name="Ruiz-Romero M."/>
            <person name="Marangio P."/>
            <person name="Guigo R."/>
            <person name="Rago D."/>
            <person name="Mirbahai L."/>
            <person name="Eastwood N."/>
            <person name="Colbourne J.K."/>
            <person name="Zhou J."/>
            <person name="Mallon E."/>
            <person name="Orsini L."/>
        </authorList>
    </citation>
    <scope>NUCLEOTIDE SEQUENCE [LARGE SCALE GENOMIC DNA]</scope>
    <source>
        <strain evidence="4">LRV0_1</strain>
    </source>
</reference>
<dbReference type="InterPro" id="IPR001314">
    <property type="entry name" value="Peptidase_S1A"/>
</dbReference>
<dbReference type="InterPro" id="IPR009003">
    <property type="entry name" value="Peptidase_S1_PA"/>
</dbReference>
<evidence type="ECO:0000313" key="5">
    <source>
        <dbReference type="Proteomes" id="UP001234178"/>
    </source>
</evidence>
<feature type="chain" id="PRO_5045278960" description="Peptidase S1 domain-containing protein" evidence="2">
    <location>
        <begin position="19"/>
        <end position="806"/>
    </location>
</feature>
<dbReference type="PRINTS" id="PR00722">
    <property type="entry name" value="CHYMOTRYPSIN"/>
</dbReference>
<dbReference type="InterPro" id="IPR043504">
    <property type="entry name" value="Peptidase_S1_PA_chymotrypsin"/>
</dbReference>
<evidence type="ECO:0000256" key="1">
    <source>
        <dbReference type="SAM" id="MobiDB-lite"/>
    </source>
</evidence>
<keyword evidence="5" id="KW-1185">Reference proteome</keyword>
<feature type="signal peptide" evidence="2">
    <location>
        <begin position="1"/>
        <end position="18"/>
    </location>
</feature>
<evidence type="ECO:0000313" key="4">
    <source>
        <dbReference type="EMBL" id="KAK4014163.1"/>
    </source>
</evidence>
<dbReference type="PROSITE" id="PS50240">
    <property type="entry name" value="TRYPSIN_DOM"/>
    <property type="match status" value="1"/>
</dbReference>
<dbReference type="PROSITE" id="PS00134">
    <property type="entry name" value="TRYPSIN_HIS"/>
    <property type="match status" value="1"/>
</dbReference>
<dbReference type="PANTHER" id="PTHR24258:SF143">
    <property type="match status" value="1"/>
</dbReference>
<name>A0ABQ9ZMN9_9CRUS</name>
<dbReference type="Proteomes" id="UP001234178">
    <property type="component" value="Unassembled WGS sequence"/>
</dbReference>
<protein>
    <recommendedName>
        <fullName evidence="3">Peptidase S1 domain-containing protein</fullName>
    </recommendedName>
</protein>
<dbReference type="SMART" id="SM00020">
    <property type="entry name" value="Tryp_SPc"/>
    <property type="match status" value="1"/>
</dbReference>
<feature type="domain" description="Peptidase S1" evidence="3">
    <location>
        <begin position="551"/>
        <end position="805"/>
    </location>
</feature>
<feature type="region of interest" description="Disordered" evidence="1">
    <location>
        <begin position="388"/>
        <end position="460"/>
    </location>
</feature>
<dbReference type="InterPro" id="IPR018114">
    <property type="entry name" value="TRYPSIN_HIS"/>
</dbReference>
<evidence type="ECO:0000259" key="3">
    <source>
        <dbReference type="PROSITE" id="PS50240"/>
    </source>
</evidence>
<dbReference type="InterPro" id="IPR001254">
    <property type="entry name" value="Trypsin_dom"/>
</dbReference>
<accession>A0ABQ9ZMN9</accession>
<sequence>MRLNTLCSCLLLLAAVKAHPEGSWKWESSSSQSTTIAPTVQPAADESLHLSVADANGKLPASAELHEESSSVDDVETAADAILHSTRTGKVINAYEAVYEDPSIQKALQEGKDTEARTYIKEKLCKLGLAKECAKLSAKSYGPSGHNGLHGGIGIDPNIVSYVQPVAIVPAGAPIAAVPLGVGGGQFKQHGKGQVGKVKGYGVPPTGYGAPSLLPPNTYGAPGLGGFGGPGLGGFGGLGGLGSLAPPPIPASLPPAPVQHIHHHQTVGVPPIIPGPYGAPPPPPPIYKSPPSYNPAPPAYNPPPRPSYSNPAPVYNSAPSRPYVPAPIQPYTNGGNAFAPRDQCVCVPVEQCPSYDVIGRVADYQIDPRSKLNSTIVADEADIVIVKQPEGRQLASPSSKDSTRRKRQSFHNRQTIVGDDTITVVSSDSSASQSPLNPPSSGSGPVAPIADVPISAGDSDDLESISVDAADSVPAGDGGSAPVAVSPPAVAGAPASVGAVGRDARQLGGSSFSGGYPTCKYSEVCCRSSPAANRYSNGAAPGTCGRRNPQGINGRIKTLPYADGEAEFAEYPWQAAILKKDQYDNVYVCGGALVGPSHILTAAHCIKGNAPGDLRVRLGEWDVNRESEFYPHIEKDVVSVIIHPEYYPGNLYNDIAIVKFEGTVDFSYNPHIAPACVPQRYQEFVGSRCWVTGWGKDAFGTGGKYQNILKEVDVPVVGNADCENKLRRTRLGYDFKLHSGFLCAGGEEGKDACKGDGGGPLVCENRGSWFLAGLVSWGVGCGQYDTPGVYTKVSEFSDWIQKNIIY</sequence>